<sequence>MHVLQDPEFQWRLDSQLGTVCGMLAWFCAFELEVCRELPVWDVCFAPGQSDLYSLRLLLSYLRWILNVLFNVRIQSTGIERELCFNLPLWHIFLVWILLDLSSRLCQLLRWFLQPMLELSSQSPCAIQWPLSFDLQENTTSTVLPGLGVCLSQLINSPVPSGTTPAPFPTITGIDAPTPHSKRTLEWWQILLMALGCAFIFLVIIWLCRRRARKQRATKTLLFATTPGYHRTQNSGWRWWLFRFGEKLFGHNRSRKAMVAVPPESEAMKLTKLRQAEEARGEEYDMVKLIGEYQYPDRSLSPAEPSRHYNTYNTCNDRLVREDRQSIESAPSMYSQMTGVPRKAPEPRQPLRKKELTSRFSSSTYSSDEHLQVPPGGGSSKNPFWK</sequence>
<accession>A0A9P7G8E8</accession>
<dbReference type="AlphaFoldDB" id="A0A9P7G8E8"/>
<proteinExistence type="predicted"/>
<keyword evidence="2" id="KW-1133">Transmembrane helix</keyword>
<name>A0A9P7G8E8_9AGAR</name>
<gene>
    <name evidence="3" type="ORF">DXG03_002379</name>
</gene>
<evidence type="ECO:0000313" key="4">
    <source>
        <dbReference type="Proteomes" id="UP000775547"/>
    </source>
</evidence>
<feature type="region of interest" description="Disordered" evidence="1">
    <location>
        <begin position="331"/>
        <end position="386"/>
    </location>
</feature>
<protein>
    <submittedName>
        <fullName evidence="3">Uncharacterized protein</fullName>
    </submittedName>
</protein>
<feature type="transmembrane region" description="Helical" evidence="2">
    <location>
        <begin position="187"/>
        <end position="208"/>
    </location>
</feature>
<dbReference type="EMBL" id="JABCKV010000169">
    <property type="protein sequence ID" value="KAG5642640.1"/>
    <property type="molecule type" value="Genomic_DNA"/>
</dbReference>
<evidence type="ECO:0000256" key="2">
    <source>
        <dbReference type="SAM" id="Phobius"/>
    </source>
</evidence>
<keyword evidence="2" id="KW-0812">Transmembrane</keyword>
<evidence type="ECO:0000256" key="1">
    <source>
        <dbReference type="SAM" id="MobiDB-lite"/>
    </source>
</evidence>
<dbReference type="Proteomes" id="UP000775547">
    <property type="component" value="Unassembled WGS sequence"/>
</dbReference>
<dbReference type="OrthoDB" id="18487at2759"/>
<organism evidence="3 4">
    <name type="scientific">Asterophora parasitica</name>
    <dbReference type="NCBI Taxonomy" id="117018"/>
    <lineage>
        <taxon>Eukaryota</taxon>
        <taxon>Fungi</taxon>
        <taxon>Dikarya</taxon>
        <taxon>Basidiomycota</taxon>
        <taxon>Agaricomycotina</taxon>
        <taxon>Agaricomycetes</taxon>
        <taxon>Agaricomycetidae</taxon>
        <taxon>Agaricales</taxon>
        <taxon>Tricholomatineae</taxon>
        <taxon>Lyophyllaceae</taxon>
        <taxon>Asterophora</taxon>
    </lineage>
</organism>
<comment type="caution">
    <text evidence="3">The sequence shown here is derived from an EMBL/GenBank/DDBJ whole genome shotgun (WGS) entry which is preliminary data.</text>
</comment>
<reference evidence="3" key="2">
    <citation type="submission" date="2021-10" db="EMBL/GenBank/DDBJ databases">
        <title>Phylogenomics reveals ancestral predisposition of the termite-cultivated fungus Termitomyces towards a domesticated lifestyle.</title>
        <authorList>
            <person name="Auxier B."/>
            <person name="Grum-Grzhimaylo A."/>
            <person name="Cardenas M.E."/>
            <person name="Lodge J.D."/>
            <person name="Laessoe T."/>
            <person name="Pedersen O."/>
            <person name="Smith M.E."/>
            <person name="Kuyper T.W."/>
            <person name="Franco-Molano E.A."/>
            <person name="Baroni T.J."/>
            <person name="Aanen D.K."/>
        </authorList>
    </citation>
    <scope>NUCLEOTIDE SEQUENCE</scope>
    <source>
        <strain evidence="3">AP01</strain>
        <tissue evidence="3">Mycelium</tissue>
    </source>
</reference>
<evidence type="ECO:0000313" key="3">
    <source>
        <dbReference type="EMBL" id="KAG5642640.1"/>
    </source>
</evidence>
<reference evidence="3" key="1">
    <citation type="submission" date="2020-07" db="EMBL/GenBank/DDBJ databases">
        <authorList>
            <person name="Nieuwenhuis M."/>
            <person name="Van De Peppel L.J.J."/>
        </authorList>
    </citation>
    <scope>NUCLEOTIDE SEQUENCE</scope>
    <source>
        <strain evidence="3">AP01</strain>
        <tissue evidence="3">Mycelium</tissue>
    </source>
</reference>
<keyword evidence="4" id="KW-1185">Reference proteome</keyword>
<keyword evidence="2" id="KW-0472">Membrane</keyword>